<dbReference type="GeneID" id="29777755"/>
<evidence type="ECO:0000313" key="1">
    <source>
        <dbReference type="EMBL" id="KYN96900.1"/>
    </source>
</evidence>
<dbReference type="VEuPathDB" id="PlasmoDB:PGSY75_1309900"/>
<gene>
    <name evidence="1" type="ORF">PGSY75_1309900</name>
</gene>
<name>A0A151LD98_9APIC</name>
<sequence>MCHYDISFTKKHLNVITQSNLLRYSLNNFTTVKLYKPAKFEEIKKKLFLKKRLFNIIHKKRTNDIKREPFYDNIIQYAQNKRKIYQNDKFNVKETKYKDIEEENKEIKPNEDVFINKNVNHNLYNHDHKCNDKCIQQKNEKEEKKKKKEHINIEKILFKTTTFSYIELQYILSTFIYYEKENIINDDLITLYNFLNLSEKDIYDYLSANELIPEYFLKTRIIKNLLKFININHPSLK</sequence>
<dbReference type="AlphaFoldDB" id="A0A151LD98"/>
<proteinExistence type="predicted"/>
<reference evidence="1 2" key="1">
    <citation type="journal article" date="2016" name="Nat. Commun.">
        <title>Genomes of cryptic chimpanzee Plasmodium species reveal key evolutionary events leading to human malaria.</title>
        <authorList>
            <person name="Sundararaman S.A."/>
            <person name="Plenderleith L.J."/>
            <person name="Liu W."/>
            <person name="Loy D.E."/>
            <person name="Learn G.H."/>
            <person name="Li Y."/>
            <person name="Shaw K.S."/>
            <person name="Ayouba A."/>
            <person name="Peeters M."/>
            <person name="Speede S."/>
            <person name="Shaw G.M."/>
            <person name="Bushman F.D."/>
            <person name="Brisson D."/>
            <person name="Rayner J.C."/>
            <person name="Sharp P.M."/>
            <person name="Hahn B.H."/>
        </authorList>
    </citation>
    <scope>NUCLEOTIDE SEQUENCE [LARGE SCALE GENOMIC DNA]</scope>
    <source>
        <strain evidence="1 2">SY75</strain>
    </source>
</reference>
<dbReference type="KEGG" id="pgab:PGSY75_1309900"/>
<dbReference type="RefSeq" id="XP_018639905.1">
    <property type="nucleotide sequence ID" value="XM_018787163.1"/>
</dbReference>
<comment type="caution">
    <text evidence="1">The sequence shown here is derived from an EMBL/GenBank/DDBJ whole genome shotgun (WGS) entry which is preliminary data.</text>
</comment>
<dbReference type="Proteomes" id="UP000076004">
    <property type="component" value="Unassembled WGS sequence"/>
</dbReference>
<organism evidence="1 2">
    <name type="scientific">Plasmodium gaboni</name>
    <dbReference type="NCBI Taxonomy" id="647221"/>
    <lineage>
        <taxon>Eukaryota</taxon>
        <taxon>Sar</taxon>
        <taxon>Alveolata</taxon>
        <taxon>Apicomplexa</taxon>
        <taxon>Aconoidasida</taxon>
        <taxon>Haemosporida</taxon>
        <taxon>Plasmodiidae</taxon>
        <taxon>Plasmodium</taxon>
        <taxon>Plasmodium (Laverania)</taxon>
    </lineage>
</organism>
<accession>A0A151LD98</accession>
<dbReference type="VEuPathDB" id="PlasmoDB:PGABG01_1308000"/>
<evidence type="ECO:0000313" key="2">
    <source>
        <dbReference type="Proteomes" id="UP000076004"/>
    </source>
</evidence>
<protein>
    <submittedName>
        <fullName evidence="1">Uncharacterized protein</fullName>
    </submittedName>
</protein>
<dbReference type="EMBL" id="LVLB01000014">
    <property type="protein sequence ID" value="KYN96900.1"/>
    <property type="molecule type" value="Genomic_DNA"/>
</dbReference>